<dbReference type="Pfam" id="PF13668">
    <property type="entry name" value="Ferritin_2"/>
    <property type="match status" value="1"/>
</dbReference>
<organism evidence="1 2">
    <name type="scientific">Polaromonas eurypsychrophila</name>
    <dbReference type="NCBI Taxonomy" id="1614635"/>
    <lineage>
        <taxon>Bacteria</taxon>
        <taxon>Pseudomonadati</taxon>
        <taxon>Pseudomonadota</taxon>
        <taxon>Betaproteobacteria</taxon>
        <taxon>Burkholderiales</taxon>
        <taxon>Comamonadaceae</taxon>
        <taxon>Polaromonas</taxon>
    </lineage>
</organism>
<dbReference type="InterPro" id="IPR052965">
    <property type="entry name" value="Pigment-catalase-like"/>
</dbReference>
<evidence type="ECO:0000313" key="2">
    <source>
        <dbReference type="Proteomes" id="UP000620596"/>
    </source>
</evidence>
<protein>
    <recommendedName>
        <fullName evidence="3">Ferritin-like domain-containing protein</fullName>
    </recommendedName>
</protein>
<accession>A0A916WE60</accession>
<evidence type="ECO:0008006" key="3">
    <source>
        <dbReference type="Google" id="ProtNLM"/>
    </source>
</evidence>
<gene>
    <name evidence="1" type="ORF">GCM10011496_09040</name>
</gene>
<dbReference type="RefSeq" id="WP_188707001.1">
    <property type="nucleotide sequence ID" value="NZ_BMIG01000002.1"/>
</dbReference>
<reference evidence="1" key="2">
    <citation type="submission" date="2020-09" db="EMBL/GenBank/DDBJ databases">
        <authorList>
            <person name="Sun Q."/>
            <person name="Zhou Y."/>
        </authorList>
    </citation>
    <scope>NUCLEOTIDE SEQUENCE</scope>
    <source>
        <strain evidence="1">CGMCC 1.15322</strain>
    </source>
</reference>
<sequence length="324" mass="33004">MLGHYLTRNQVADVVQRRSERRDFFKKSSGFAAGIAGGAILTACGGGSSSSVAQAPPGPSDADIFNFALNLEYLEAQFYAFAANGTGLPASQLTGTGTQGAVTGGRAVTFVDPVVRQYAKEIAGDEIAHVAFLRTTLGASAVAQPAIDIGGTDPNGAFSTAARTAGLVGPGVAFDPYASDENFLLAAYIFEDVGVTAYKGASPLIQNKTFLEAAAGILAAEAYHAGLIRTVLYAKGVATPALRSSADAISNARDSLDNSQDVDQGISPIGDSSNIVPLDSNGLAYSRTPGDVLNIVYLNSGAVSRGGFFPAGVNGALVLSSALA</sequence>
<dbReference type="Proteomes" id="UP000620596">
    <property type="component" value="Unassembled WGS sequence"/>
</dbReference>
<dbReference type="SUPFAM" id="SSF47240">
    <property type="entry name" value="Ferritin-like"/>
    <property type="match status" value="1"/>
</dbReference>
<dbReference type="PANTHER" id="PTHR31694:SF26">
    <property type="entry name" value="OS05G0151100 PROTEIN"/>
    <property type="match status" value="1"/>
</dbReference>
<comment type="caution">
    <text evidence="1">The sequence shown here is derived from an EMBL/GenBank/DDBJ whole genome shotgun (WGS) entry which is preliminary data.</text>
</comment>
<evidence type="ECO:0000313" key="1">
    <source>
        <dbReference type="EMBL" id="GGA90343.1"/>
    </source>
</evidence>
<reference evidence="1" key="1">
    <citation type="journal article" date="2014" name="Int. J. Syst. Evol. Microbiol.">
        <title>Complete genome sequence of Corynebacterium casei LMG S-19264T (=DSM 44701T), isolated from a smear-ripened cheese.</title>
        <authorList>
            <consortium name="US DOE Joint Genome Institute (JGI-PGF)"/>
            <person name="Walter F."/>
            <person name="Albersmeier A."/>
            <person name="Kalinowski J."/>
            <person name="Ruckert C."/>
        </authorList>
    </citation>
    <scope>NUCLEOTIDE SEQUENCE</scope>
    <source>
        <strain evidence="1">CGMCC 1.15322</strain>
    </source>
</reference>
<proteinExistence type="predicted"/>
<dbReference type="EMBL" id="BMIG01000002">
    <property type="protein sequence ID" value="GGA90343.1"/>
    <property type="molecule type" value="Genomic_DNA"/>
</dbReference>
<dbReference type="InterPro" id="IPR009078">
    <property type="entry name" value="Ferritin-like_SF"/>
</dbReference>
<dbReference type="PANTHER" id="PTHR31694">
    <property type="entry name" value="DESICCATION-LIKE PROTEIN"/>
    <property type="match status" value="1"/>
</dbReference>
<dbReference type="AlphaFoldDB" id="A0A916WE60"/>
<name>A0A916WE60_9BURK</name>
<keyword evidence="2" id="KW-1185">Reference proteome</keyword>